<evidence type="ECO:0008006" key="9">
    <source>
        <dbReference type="Google" id="ProtNLM"/>
    </source>
</evidence>
<dbReference type="InterPro" id="IPR001851">
    <property type="entry name" value="ABC_transp_permease"/>
</dbReference>
<accession>A0A916U931</accession>
<keyword evidence="2" id="KW-1003">Cell membrane</keyword>
<evidence type="ECO:0000313" key="8">
    <source>
        <dbReference type="Proteomes" id="UP000637002"/>
    </source>
</evidence>
<name>A0A916U931_9HYPH</name>
<dbReference type="GO" id="GO:0015658">
    <property type="term" value="F:branched-chain amino acid transmembrane transporter activity"/>
    <property type="evidence" value="ECO:0007669"/>
    <property type="project" value="InterPro"/>
</dbReference>
<dbReference type="PANTHER" id="PTHR30482:SF10">
    <property type="entry name" value="HIGH-AFFINITY BRANCHED-CHAIN AMINO ACID TRANSPORT PROTEIN BRAE"/>
    <property type="match status" value="1"/>
</dbReference>
<dbReference type="PANTHER" id="PTHR30482">
    <property type="entry name" value="HIGH-AFFINITY BRANCHED-CHAIN AMINO ACID TRANSPORT SYSTEM PERMEASE"/>
    <property type="match status" value="1"/>
</dbReference>
<evidence type="ECO:0000256" key="4">
    <source>
        <dbReference type="ARBA" id="ARBA00022989"/>
    </source>
</evidence>
<reference evidence="7" key="1">
    <citation type="journal article" date="2014" name="Int. J. Syst. Evol. Microbiol.">
        <title>Complete genome sequence of Corynebacterium casei LMG S-19264T (=DSM 44701T), isolated from a smear-ripened cheese.</title>
        <authorList>
            <consortium name="US DOE Joint Genome Institute (JGI-PGF)"/>
            <person name="Walter F."/>
            <person name="Albersmeier A."/>
            <person name="Kalinowski J."/>
            <person name="Ruckert C."/>
        </authorList>
    </citation>
    <scope>NUCLEOTIDE SEQUENCE</scope>
    <source>
        <strain evidence="7">CGMCC 1.12919</strain>
    </source>
</reference>
<keyword evidence="3 6" id="KW-0812">Transmembrane</keyword>
<feature type="transmembrane region" description="Helical" evidence="6">
    <location>
        <begin position="255"/>
        <end position="272"/>
    </location>
</feature>
<feature type="transmembrane region" description="Helical" evidence="6">
    <location>
        <begin position="80"/>
        <end position="98"/>
    </location>
</feature>
<proteinExistence type="predicted"/>
<dbReference type="EMBL" id="BMGG01000004">
    <property type="protein sequence ID" value="GGC65027.1"/>
    <property type="molecule type" value="Genomic_DNA"/>
</dbReference>
<dbReference type="Proteomes" id="UP000637002">
    <property type="component" value="Unassembled WGS sequence"/>
</dbReference>
<evidence type="ECO:0000256" key="1">
    <source>
        <dbReference type="ARBA" id="ARBA00004651"/>
    </source>
</evidence>
<comment type="caution">
    <text evidence="7">The sequence shown here is derived from an EMBL/GenBank/DDBJ whole genome shotgun (WGS) entry which is preliminary data.</text>
</comment>
<dbReference type="InterPro" id="IPR043428">
    <property type="entry name" value="LivM-like"/>
</dbReference>
<dbReference type="RefSeq" id="WP_188609454.1">
    <property type="nucleotide sequence ID" value="NZ_BMGG01000004.1"/>
</dbReference>
<feature type="transmembrane region" description="Helical" evidence="6">
    <location>
        <begin position="56"/>
        <end position="74"/>
    </location>
</feature>
<organism evidence="7 8">
    <name type="scientific">Chelatococcus reniformis</name>
    <dbReference type="NCBI Taxonomy" id="1494448"/>
    <lineage>
        <taxon>Bacteria</taxon>
        <taxon>Pseudomonadati</taxon>
        <taxon>Pseudomonadota</taxon>
        <taxon>Alphaproteobacteria</taxon>
        <taxon>Hyphomicrobiales</taxon>
        <taxon>Chelatococcaceae</taxon>
        <taxon>Chelatococcus</taxon>
    </lineage>
</organism>
<feature type="transmembrane region" description="Helical" evidence="6">
    <location>
        <begin position="30"/>
        <end position="49"/>
    </location>
</feature>
<comment type="subcellular location">
    <subcellularLocation>
        <location evidence="1">Cell membrane</location>
        <topology evidence="1">Multi-pass membrane protein</topology>
    </subcellularLocation>
</comment>
<evidence type="ECO:0000256" key="2">
    <source>
        <dbReference type="ARBA" id="ARBA00022475"/>
    </source>
</evidence>
<gene>
    <name evidence="7" type="ORF">GCM10010994_24560</name>
</gene>
<keyword evidence="8" id="KW-1185">Reference proteome</keyword>
<dbReference type="CDD" id="cd06581">
    <property type="entry name" value="TM_PBP1_LivM_like"/>
    <property type="match status" value="1"/>
</dbReference>
<feature type="transmembrane region" description="Helical" evidence="6">
    <location>
        <begin position="206"/>
        <end position="224"/>
    </location>
</feature>
<protein>
    <recommendedName>
        <fullName evidence="9">Branched-chain amino acid ABC transporter permease</fullName>
    </recommendedName>
</protein>
<dbReference type="GO" id="GO:0005886">
    <property type="term" value="C:plasma membrane"/>
    <property type="evidence" value="ECO:0007669"/>
    <property type="project" value="UniProtKB-SubCell"/>
</dbReference>
<evidence type="ECO:0000256" key="6">
    <source>
        <dbReference type="SAM" id="Phobius"/>
    </source>
</evidence>
<dbReference type="Pfam" id="PF02653">
    <property type="entry name" value="BPD_transp_2"/>
    <property type="match status" value="1"/>
</dbReference>
<keyword evidence="5 6" id="KW-0472">Membrane</keyword>
<dbReference type="AlphaFoldDB" id="A0A916U931"/>
<reference evidence="7" key="2">
    <citation type="submission" date="2020-09" db="EMBL/GenBank/DDBJ databases">
        <authorList>
            <person name="Sun Q."/>
            <person name="Zhou Y."/>
        </authorList>
    </citation>
    <scope>NUCLEOTIDE SEQUENCE</scope>
    <source>
        <strain evidence="7">CGMCC 1.12919</strain>
    </source>
</reference>
<evidence type="ECO:0000313" key="7">
    <source>
        <dbReference type="EMBL" id="GGC65027.1"/>
    </source>
</evidence>
<sequence length="324" mass="34309">MTHDRLITTALLVLFPIAFLAAGNSFHESLLIYTAINAIAAIGLCLIFGLAGQISLAQAAFVGIGAYATTLATNRLHLDSTLAIVAGGLVAMACGWLVSRPLSRLHDHYLAMGTLAFGIIAYILFANLSSLTGGLDPGVTIARFKFVGNELPRSNDLFWVCWAFLVIAALIGSNVTRSKVGRSLRAMKMSEFAAAGVGIDCVRTKALVFSLGAMLAGIAGGLYANFARSFNASSFGFSYSIDVLVMVIVGSLQRISGAIVGALIVTVLPLLLDRAEDYKTLAFGVLMVLVVKFAPQGLVDGLTQIASRLRLQITALRRRPAQAR</sequence>
<feature type="transmembrane region" description="Helical" evidence="6">
    <location>
        <begin position="110"/>
        <end position="128"/>
    </location>
</feature>
<feature type="transmembrane region" description="Helical" evidence="6">
    <location>
        <begin position="157"/>
        <end position="175"/>
    </location>
</feature>
<keyword evidence="4 6" id="KW-1133">Transmembrane helix</keyword>
<evidence type="ECO:0000256" key="3">
    <source>
        <dbReference type="ARBA" id="ARBA00022692"/>
    </source>
</evidence>
<evidence type="ECO:0000256" key="5">
    <source>
        <dbReference type="ARBA" id="ARBA00023136"/>
    </source>
</evidence>